<accession>A0A0L0DB71</accession>
<keyword evidence="1" id="KW-0378">Hydrolase</keyword>
<dbReference type="PANTHER" id="PTHR18901">
    <property type="entry name" value="2-DEOXYGLUCOSE-6-PHOSPHATE PHOSPHATASE 2"/>
    <property type="match status" value="1"/>
</dbReference>
<dbReference type="GO" id="GO:0016791">
    <property type="term" value="F:phosphatase activity"/>
    <property type="evidence" value="ECO:0007669"/>
    <property type="project" value="TreeGrafter"/>
</dbReference>
<dbReference type="InterPro" id="IPR006439">
    <property type="entry name" value="HAD-SF_hydro_IA"/>
</dbReference>
<dbReference type="EMBL" id="GL349456">
    <property type="protein sequence ID" value="KNC49500.1"/>
    <property type="molecule type" value="Genomic_DNA"/>
</dbReference>
<dbReference type="SUPFAM" id="SSF56784">
    <property type="entry name" value="HAD-like"/>
    <property type="match status" value="1"/>
</dbReference>
<gene>
    <name evidence="1" type="ORF">AMSG_05519</name>
</gene>
<dbReference type="eggNOG" id="KOG2914">
    <property type="taxonomic scope" value="Eukaryota"/>
</dbReference>
<dbReference type="InterPro" id="IPR036412">
    <property type="entry name" value="HAD-like_sf"/>
</dbReference>
<name>A0A0L0DB71_THETB</name>
<dbReference type="InterPro" id="IPR023198">
    <property type="entry name" value="PGP-like_dom2"/>
</dbReference>
<keyword evidence="2" id="KW-1185">Reference proteome</keyword>
<dbReference type="NCBIfam" id="TIGR01509">
    <property type="entry name" value="HAD-SF-IA-v3"/>
    <property type="match status" value="1"/>
</dbReference>
<reference evidence="1 2" key="1">
    <citation type="submission" date="2010-05" db="EMBL/GenBank/DDBJ databases">
        <title>The Genome Sequence of Thecamonas trahens ATCC 50062.</title>
        <authorList>
            <consortium name="The Broad Institute Genome Sequencing Platform"/>
            <person name="Russ C."/>
            <person name="Cuomo C."/>
            <person name="Shea T."/>
            <person name="Young S.K."/>
            <person name="Zeng Q."/>
            <person name="Koehrsen M."/>
            <person name="Haas B."/>
            <person name="Borodovsky M."/>
            <person name="Guigo R."/>
            <person name="Alvarado L."/>
            <person name="Berlin A."/>
            <person name="Bochicchio J."/>
            <person name="Borenstein D."/>
            <person name="Chapman S."/>
            <person name="Chen Z."/>
            <person name="Freedman E."/>
            <person name="Gellesch M."/>
            <person name="Goldberg J."/>
            <person name="Griggs A."/>
            <person name="Gujja S."/>
            <person name="Heilman E."/>
            <person name="Heiman D."/>
            <person name="Hepburn T."/>
            <person name="Howarth C."/>
            <person name="Jen D."/>
            <person name="Larson L."/>
            <person name="Mehta T."/>
            <person name="Park D."/>
            <person name="Pearson M."/>
            <person name="Roberts A."/>
            <person name="Saif S."/>
            <person name="Shenoy N."/>
            <person name="Sisk P."/>
            <person name="Stolte C."/>
            <person name="Sykes S."/>
            <person name="Thomson T."/>
            <person name="Walk T."/>
            <person name="White J."/>
            <person name="Yandava C."/>
            <person name="Burger G."/>
            <person name="Gray M.W."/>
            <person name="Holland P.W.H."/>
            <person name="King N."/>
            <person name="Lang F.B.F."/>
            <person name="Roger A.J."/>
            <person name="Ruiz-Trillo I."/>
            <person name="Lander E."/>
            <person name="Nusbaum C."/>
        </authorList>
    </citation>
    <scope>NUCLEOTIDE SEQUENCE [LARGE SCALE GENOMIC DNA]</scope>
    <source>
        <strain evidence="1 2">ATCC 50062</strain>
    </source>
</reference>
<sequence length="232" mass="23787">MLFCALSLTSATCSRDGGQSPLSDIALNQVLEPHGAAMNVAVKNTIVGTAAPDWSAYLVKVFELEGKVTPKEIVAGWDAAMAKLTPTAAVMPGALELMAAFRDAGVPMSLCTSSKASSVAVKESTKADMFSLFSARVCGDDAELKNGKPAPDIFLLGAKRLGLDPTTCVVFEDSEAGMQAGKLAGCFVVGVVPEPSGDISRFQADILVASMADIVVTPVNGGGVTLSTTASL</sequence>
<dbReference type="PANTHER" id="PTHR18901:SF38">
    <property type="entry name" value="PSEUDOURIDINE-5'-PHOSPHATASE"/>
    <property type="match status" value="1"/>
</dbReference>
<dbReference type="STRING" id="461836.A0A0L0DB71"/>
<dbReference type="OrthoDB" id="40579at2759"/>
<dbReference type="RefSeq" id="XP_013757618.1">
    <property type="nucleotide sequence ID" value="XM_013902164.1"/>
</dbReference>
<evidence type="ECO:0000313" key="1">
    <source>
        <dbReference type="EMBL" id="KNC49500.1"/>
    </source>
</evidence>
<dbReference type="Proteomes" id="UP000054408">
    <property type="component" value="Unassembled WGS sequence"/>
</dbReference>
<dbReference type="Gene3D" id="3.40.50.1000">
    <property type="entry name" value="HAD superfamily/HAD-like"/>
    <property type="match status" value="1"/>
</dbReference>
<proteinExistence type="predicted"/>
<dbReference type="AlphaFoldDB" id="A0A0L0DB71"/>
<evidence type="ECO:0000313" key="2">
    <source>
        <dbReference type="Proteomes" id="UP000054408"/>
    </source>
</evidence>
<protein>
    <submittedName>
        <fullName evidence="1">HAD-superfamily hydrolase</fullName>
    </submittedName>
</protein>
<dbReference type="InterPro" id="IPR023214">
    <property type="entry name" value="HAD_sf"/>
</dbReference>
<dbReference type="Pfam" id="PF00702">
    <property type="entry name" value="Hydrolase"/>
    <property type="match status" value="1"/>
</dbReference>
<dbReference type="GeneID" id="25564920"/>
<organism evidence="1 2">
    <name type="scientific">Thecamonas trahens ATCC 50062</name>
    <dbReference type="NCBI Taxonomy" id="461836"/>
    <lineage>
        <taxon>Eukaryota</taxon>
        <taxon>Apusozoa</taxon>
        <taxon>Apusomonadida</taxon>
        <taxon>Apusomonadidae</taxon>
        <taxon>Thecamonas</taxon>
    </lineage>
</organism>
<dbReference type="OMA" id="PEMSDSK"/>
<dbReference type="Gene3D" id="1.10.150.240">
    <property type="entry name" value="Putative phosphatase, domain 2"/>
    <property type="match status" value="1"/>
</dbReference>